<gene>
    <name evidence="2" type="ORF">L2672_15570</name>
</gene>
<keyword evidence="1" id="KW-0472">Membrane</keyword>
<dbReference type="RefSeq" id="WP_248996764.1">
    <property type="nucleotide sequence ID" value="NZ_JAKIKP010000015.1"/>
</dbReference>
<feature type="transmembrane region" description="Helical" evidence="1">
    <location>
        <begin position="171"/>
        <end position="195"/>
    </location>
</feature>
<organism evidence="2 3">
    <name type="scientific">Shewanella gaetbuli</name>
    <dbReference type="NCBI Taxonomy" id="220752"/>
    <lineage>
        <taxon>Bacteria</taxon>
        <taxon>Pseudomonadati</taxon>
        <taxon>Pseudomonadota</taxon>
        <taxon>Gammaproteobacteria</taxon>
        <taxon>Alteromonadales</taxon>
        <taxon>Shewanellaceae</taxon>
        <taxon>Shewanella</taxon>
    </lineage>
</organism>
<sequence length="212" mass="23378">MSLAAAIIAATGVVIALIAEIQYMPVSVLTLRPDKLGDYMNSPLAIVFNLSLLAAGACFFLATLAIYFTFPDPLSRAIAVVGGIVGMSIALMGIFPINMLEWHRQVSTIYLLSSLLLHALCFADYFKPKSTMTKRVLSLSILSIFMSVALISMLDWNVLDFVACDDPDEHFCLVAVCMWMLTQTNILWCVCLGLGMRKYIIAQQSFRQHALV</sequence>
<feature type="transmembrane region" description="Helical" evidence="1">
    <location>
        <begin position="138"/>
        <end position="159"/>
    </location>
</feature>
<proteinExistence type="predicted"/>
<keyword evidence="3" id="KW-1185">Reference proteome</keyword>
<reference evidence="2" key="1">
    <citation type="submission" date="2022-01" db="EMBL/GenBank/DDBJ databases">
        <title>Whole genome-based taxonomy of the Shewanellaceae.</title>
        <authorList>
            <person name="Martin-Rodriguez A.J."/>
        </authorList>
    </citation>
    <scope>NUCLEOTIDE SEQUENCE</scope>
    <source>
        <strain evidence="2">DSM 16422</strain>
    </source>
</reference>
<evidence type="ECO:0000313" key="3">
    <source>
        <dbReference type="Proteomes" id="UP001139333"/>
    </source>
</evidence>
<dbReference type="AlphaFoldDB" id="A0A9X1ZXR2"/>
<protein>
    <recommendedName>
        <fullName evidence="4">DUF998 domain-containing protein</fullName>
    </recommendedName>
</protein>
<evidence type="ECO:0000256" key="1">
    <source>
        <dbReference type="SAM" id="Phobius"/>
    </source>
</evidence>
<feature type="transmembrane region" description="Helical" evidence="1">
    <location>
        <begin position="109"/>
        <end position="126"/>
    </location>
</feature>
<evidence type="ECO:0008006" key="4">
    <source>
        <dbReference type="Google" id="ProtNLM"/>
    </source>
</evidence>
<feature type="transmembrane region" description="Helical" evidence="1">
    <location>
        <begin position="77"/>
        <end position="97"/>
    </location>
</feature>
<feature type="transmembrane region" description="Helical" evidence="1">
    <location>
        <begin position="43"/>
        <end position="70"/>
    </location>
</feature>
<dbReference type="EMBL" id="JAKIKP010000015">
    <property type="protein sequence ID" value="MCL1144096.1"/>
    <property type="molecule type" value="Genomic_DNA"/>
</dbReference>
<comment type="caution">
    <text evidence="2">The sequence shown here is derived from an EMBL/GenBank/DDBJ whole genome shotgun (WGS) entry which is preliminary data.</text>
</comment>
<evidence type="ECO:0000313" key="2">
    <source>
        <dbReference type="EMBL" id="MCL1144096.1"/>
    </source>
</evidence>
<keyword evidence="1" id="KW-1133">Transmembrane helix</keyword>
<dbReference type="Proteomes" id="UP001139333">
    <property type="component" value="Unassembled WGS sequence"/>
</dbReference>
<name>A0A9X1ZXR2_9GAMM</name>
<accession>A0A9X1ZXR2</accession>
<keyword evidence="1" id="KW-0812">Transmembrane</keyword>